<dbReference type="EMBL" id="CP002329">
    <property type="protein sequence ID" value="AEF37782.1"/>
    <property type="molecule type" value="Genomic_DNA"/>
</dbReference>
<dbReference type="Proteomes" id="UP000009224">
    <property type="component" value="Chromosome"/>
</dbReference>
<dbReference type="AlphaFoldDB" id="F5Z3A0"/>
<accession>F5Z3A0</accession>
<gene>
    <name evidence="1" type="ordered locus">JDM601_3782</name>
</gene>
<evidence type="ECO:0000313" key="1">
    <source>
        <dbReference type="EMBL" id="AEF37782.1"/>
    </source>
</evidence>
<proteinExistence type="predicted"/>
<reference evidence="1 2" key="1">
    <citation type="journal article" date="2011" name="J. Bacteriol.">
        <title>Complete genome sequence of a novel clinical isolate, the nontuberculous Mycobacterium strain JDM601.</title>
        <authorList>
            <person name="Zhang Z.Y."/>
            <person name="Sun Z.Q."/>
            <person name="Wang Z.L."/>
            <person name="Wen Z.L."/>
            <person name="Sun Q.W."/>
            <person name="Zhu Z.Q."/>
            <person name="Song Y.Z."/>
            <person name="Zhao J.W."/>
            <person name="Wang H.H."/>
            <person name="Zhang S.L."/>
            <person name="Guo X.K."/>
        </authorList>
    </citation>
    <scope>NUCLEOTIDE SEQUENCE [LARGE SCALE GENOMIC DNA]</scope>
    <source>
        <strain evidence="1 2">JDM601</strain>
    </source>
</reference>
<keyword evidence="2" id="KW-1185">Reference proteome</keyword>
<name>F5Z3A0_MYCSD</name>
<dbReference type="InterPro" id="IPR029033">
    <property type="entry name" value="His_PPase_superfam"/>
</dbReference>
<dbReference type="HOGENOM" id="CLU_2570175_0_0_11"/>
<organism evidence="1 2">
    <name type="scientific">Mycolicibacter sinensis (strain JDM601)</name>
    <name type="common">Mycobacterium sinense</name>
    <dbReference type="NCBI Taxonomy" id="875328"/>
    <lineage>
        <taxon>Bacteria</taxon>
        <taxon>Bacillati</taxon>
        <taxon>Actinomycetota</taxon>
        <taxon>Actinomycetes</taxon>
        <taxon>Mycobacteriales</taxon>
        <taxon>Mycobacteriaceae</taxon>
        <taxon>Mycolicibacter</taxon>
    </lineage>
</organism>
<sequence length="81" mass="8658">MAALTHGGVINVILRHALGTAKLFPFRIDFAAVSDLRCSPDGAPIVVGVNCVDHVSDLLPLLQKRWPCAPRGATARMPDIN</sequence>
<dbReference type="STRING" id="875328.JDM601_3782"/>
<protein>
    <submittedName>
        <fullName evidence="1">Phosphoglycerate mutase family protein putative</fullName>
    </submittedName>
</protein>
<dbReference type="Gene3D" id="3.40.50.1240">
    <property type="entry name" value="Phosphoglycerate mutase-like"/>
    <property type="match status" value="1"/>
</dbReference>
<dbReference type="KEGG" id="mjd:JDM601_3782"/>
<evidence type="ECO:0000313" key="2">
    <source>
        <dbReference type="Proteomes" id="UP000009224"/>
    </source>
</evidence>